<protein>
    <submittedName>
        <fullName evidence="1">Uncharacterized protein</fullName>
    </submittedName>
</protein>
<comment type="caution">
    <text evidence="1">The sequence shown here is derived from an EMBL/GenBank/DDBJ whole genome shotgun (WGS) entry which is preliminary data.</text>
</comment>
<name>A0ABD1YKA4_9MARC</name>
<dbReference type="AlphaFoldDB" id="A0ABD1YKA4"/>
<organism evidence="1 2">
    <name type="scientific">Riccia fluitans</name>
    <dbReference type="NCBI Taxonomy" id="41844"/>
    <lineage>
        <taxon>Eukaryota</taxon>
        <taxon>Viridiplantae</taxon>
        <taxon>Streptophyta</taxon>
        <taxon>Embryophyta</taxon>
        <taxon>Marchantiophyta</taxon>
        <taxon>Marchantiopsida</taxon>
        <taxon>Marchantiidae</taxon>
        <taxon>Marchantiales</taxon>
        <taxon>Ricciaceae</taxon>
        <taxon>Riccia</taxon>
    </lineage>
</organism>
<dbReference type="Proteomes" id="UP001605036">
    <property type="component" value="Unassembled WGS sequence"/>
</dbReference>
<evidence type="ECO:0000313" key="2">
    <source>
        <dbReference type="Proteomes" id="UP001605036"/>
    </source>
</evidence>
<evidence type="ECO:0000313" key="1">
    <source>
        <dbReference type="EMBL" id="KAL2631216.1"/>
    </source>
</evidence>
<gene>
    <name evidence="1" type="ORF">R1flu_015902</name>
</gene>
<proteinExistence type="predicted"/>
<keyword evidence="2" id="KW-1185">Reference proteome</keyword>
<reference evidence="1 2" key="1">
    <citation type="submission" date="2024-09" db="EMBL/GenBank/DDBJ databases">
        <title>Chromosome-scale assembly of Riccia fluitans.</title>
        <authorList>
            <person name="Paukszto L."/>
            <person name="Sawicki J."/>
            <person name="Karawczyk K."/>
            <person name="Piernik-Szablinska J."/>
            <person name="Szczecinska M."/>
            <person name="Mazdziarz M."/>
        </authorList>
    </citation>
    <scope>NUCLEOTIDE SEQUENCE [LARGE SCALE GENOMIC DNA]</scope>
    <source>
        <strain evidence="1">Rf_01</strain>
        <tissue evidence="1">Aerial parts of the thallus</tissue>
    </source>
</reference>
<dbReference type="EMBL" id="JBHFFA010000004">
    <property type="protein sequence ID" value="KAL2631216.1"/>
    <property type="molecule type" value="Genomic_DNA"/>
</dbReference>
<accession>A0ABD1YKA4</accession>
<sequence length="98" mass="10948">MLDSWPKAQQLHCAGTCDLHLASWENRPFMVNFGDPLENIPYPPEFTKLVPNIGPRALGNRSVILKLNKSSATVTRLPDNAVPGSDYWTFTLSFKGFV</sequence>